<organism evidence="2 3">
    <name type="scientific">Legionella anisa</name>
    <dbReference type="NCBI Taxonomy" id="28082"/>
    <lineage>
        <taxon>Bacteria</taxon>
        <taxon>Pseudomonadati</taxon>
        <taxon>Pseudomonadota</taxon>
        <taxon>Gammaproteobacteria</taxon>
        <taxon>Legionellales</taxon>
        <taxon>Legionellaceae</taxon>
        <taxon>Legionella</taxon>
    </lineage>
</organism>
<keyword evidence="1" id="KW-0732">Signal</keyword>
<comment type="caution">
    <text evidence="2">The sequence shown here is derived from an EMBL/GenBank/DDBJ whole genome shotgun (WGS) entry which is preliminary data.</text>
</comment>
<feature type="chain" id="PRO_5043365104" evidence="1">
    <location>
        <begin position="20"/>
        <end position="112"/>
    </location>
</feature>
<dbReference type="Proteomes" id="UP000192511">
    <property type="component" value="Unassembled WGS sequence"/>
</dbReference>
<evidence type="ECO:0000256" key="1">
    <source>
        <dbReference type="SAM" id="SignalP"/>
    </source>
</evidence>
<sequence length="112" mass="12397">MCNKLFVLLMGIVSISCHATGGYPCAPNKVKEINRAIKNYIVKTDVSSKDVTIAAKKCVGNYAYAEVTPNKPITDTAMVYLHKEGKGWKVMNWGTSFDEAFLAKLPKELRNP</sequence>
<dbReference type="RefSeq" id="WP_019234134.1">
    <property type="nucleotide sequence ID" value="NZ_CAAAHR010000002.1"/>
</dbReference>
<dbReference type="AlphaFoldDB" id="A0AAX0WPN0"/>
<proteinExistence type="predicted"/>
<evidence type="ECO:0000313" key="3">
    <source>
        <dbReference type="Proteomes" id="UP000192511"/>
    </source>
</evidence>
<evidence type="ECO:0000313" key="2">
    <source>
        <dbReference type="EMBL" id="PNL60372.1"/>
    </source>
</evidence>
<dbReference type="EMBL" id="NBTX02000004">
    <property type="protein sequence ID" value="PNL60372.1"/>
    <property type="molecule type" value="Genomic_DNA"/>
</dbReference>
<dbReference type="GeneID" id="98064751"/>
<protein>
    <submittedName>
        <fullName evidence="2">Uncharacterized protein</fullName>
    </submittedName>
</protein>
<accession>A0AAX0WPN0</accession>
<name>A0AAX0WPN0_9GAMM</name>
<dbReference type="PROSITE" id="PS51257">
    <property type="entry name" value="PROKAR_LIPOPROTEIN"/>
    <property type="match status" value="1"/>
</dbReference>
<gene>
    <name evidence="2" type="ORF">A6J39_003615</name>
</gene>
<reference evidence="2" key="1">
    <citation type="submission" date="2017-12" db="EMBL/GenBank/DDBJ databases">
        <title>FDA dAtabase for Regulatory Grade micrObial Sequences (FDA-ARGOS): Supporting development and validation of Infectious Disease Dx tests.</title>
        <authorList>
            <person name="Kerrigan L."/>
            <person name="Tallon L.J."/>
            <person name="Sadzewicz L."/>
            <person name="Sengamalay N."/>
            <person name="Ott S."/>
            <person name="Godinez A."/>
            <person name="Nagaraj S."/>
            <person name="Vavikolanu K."/>
            <person name="Vyas G."/>
            <person name="Nadendla S."/>
            <person name="Aluvathingal J."/>
            <person name="Sichtig H."/>
        </authorList>
    </citation>
    <scope>NUCLEOTIDE SEQUENCE [LARGE SCALE GENOMIC DNA]</scope>
    <source>
        <strain evidence="2">FDAARGOS_200</strain>
    </source>
</reference>
<keyword evidence="3" id="KW-1185">Reference proteome</keyword>
<feature type="signal peptide" evidence="1">
    <location>
        <begin position="1"/>
        <end position="19"/>
    </location>
</feature>